<sequence>MVSIVRQGLLAFSTPSTMRGDQFLILRMVLNWDLRLRKLITGIEFPETFKRPSKILIKEYLICKEDNLELNPKRHTGYIGSSTRTIWDAVYYEKCSKYYHLDENANQYPEFHPLPQSSWLSDGESIYCSRSSSLMSYLLLSPSLRGSLSLLLV</sequence>
<evidence type="ECO:0000256" key="13">
    <source>
        <dbReference type="ARBA" id="ARBA00023180"/>
    </source>
</evidence>
<keyword evidence="8" id="KW-0274">FAD</keyword>
<comment type="subcellular location">
    <subcellularLocation>
        <location evidence="2">Endoplasmic reticulum membrane</location>
        <topology evidence="2">Peripheral membrane protein</topology>
        <orientation evidence="2">Lumenal side</orientation>
    </subcellularLocation>
</comment>
<comment type="caution">
    <text evidence="15">The sequence shown here is derived from an EMBL/GenBank/DDBJ whole genome shotgun (WGS) entry which is preliminary data.</text>
</comment>
<keyword evidence="6" id="KW-0732">Signal</keyword>
<keyword evidence="11" id="KW-0472">Membrane</keyword>
<keyword evidence="4" id="KW-0813">Transport</keyword>
<keyword evidence="9" id="KW-0249">Electron transport</keyword>
<dbReference type="AlphaFoldDB" id="A0A9Q1KH67"/>
<keyword evidence="16" id="KW-1185">Reference proteome</keyword>
<accession>A0A9Q1KH67</accession>
<evidence type="ECO:0000256" key="3">
    <source>
        <dbReference type="ARBA" id="ARBA00008277"/>
    </source>
</evidence>
<dbReference type="InterPro" id="IPR007266">
    <property type="entry name" value="Ero1"/>
</dbReference>
<evidence type="ECO:0000256" key="2">
    <source>
        <dbReference type="ARBA" id="ARBA00004367"/>
    </source>
</evidence>
<comment type="similarity">
    <text evidence="3">Belongs to the EROs family.</text>
</comment>
<evidence type="ECO:0000256" key="7">
    <source>
        <dbReference type="ARBA" id="ARBA00022824"/>
    </source>
</evidence>
<keyword evidence="5" id="KW-0285">Flavoprotein</keyword>
<dbReference type="Proteomes" id="UP001153076">
    <property type="component" value="Unassembled WGS sequence"/>
</dbReference>
<evidence type="ECO:0000256" key="5">
    <source>
        <dbReference type="ARBA" id="ARBA00022630"/>
    </source>
</evidence>
<evidence type="ECO:0000256" key="12">
    <source>
        <dbReference type="ARBA" id="ARBA00023157"/>
    </source>
</evidence>
<evidence type="ECO:0000256" key="1">
    <source>
        <dbReference type="ARBA" id="ARBA00001974"/>
    </source>
</evidence>
<dbReference type="GO" id="GO:0016972">
    <property type="term" value="F:thiol oxidase activity"/>
    <property type="evidence" value="ECO:0007669"/>
    <property type="project" value="InterPro"/>
</dbReference>
<dbReference type="SUPFAM" id="SSF110019">
    <property type="entry name" value="ERO1-like"/>
    <property type="match status" value="1"/>
</dbReference>
<keyword evidence="14" id="KW-0676">Redox-active center</keyword>
<keyword evidence="12" id="KW-1015">Disulfide bond</keyword>
<comment type="cofactor">
    <cofactor evidence="1">
        <name>FAD</name>
        <dbReference type="ChEBI" id="CHEBI:57692"/>
    </cofactor>
</comment>
<evidence type="ECO:0000256" key="4">
    <source>
        <dbReference type="ARBA" id="ARBA00022448"/>
    </source>
</evidence>
<evidence type="ECO:0000256" key="10">
    <source>
        <dbReference type="ARBA" id="ARBA00023002"/>
    </source>
</evidence>
<reference evidence="15" key="1">
    <citation type="submission" date="2022-04" db="EMBL/GenBank/DDBJ databases">
        <title>Carnegiea gigantea Genome sequencing and assembly v2.</title>
        <authorList>
            <person name="Copetti D."/>
            <person name="Sanderson M.J."/>
            <person name="Burquez A."/>
            <person name="Wojciechowski M.F."/>
        </authorList>
    </citation>
    <scope>NUCLEOTIDE SEQUENCE</scope>
    <source>
        <strain evidence="15">SGP5-SGP5p</strain>
        <tissue evidence="15">Aerial part</tissue>
    </source>
</reference>
<dbReference type="Pfam" id="PF04137">
    <property type="entry name" value="ERO1"/>
    <property type="match status" value="1"/>
</dbReference>
<evidence type="ECO:0000256" key="14">
    <source>
        <dbReference type="ARBA" id="ARBA00023284"/>
    </source>
</evidence>
<organism evidence="15 16">
    <name type="scientific">Carnegiea gigantea</name>
    <dbReference type="NCBI Taxonomy" id="171969"/>
    <lineage>
        <taxon>Eukaryota</taxon>
        <taxon>Viridiplantae</taxon>
        <taxon>Streptophyta</taxon>
        <taxon>Embryophyta</taxon>
        <taxon>Tracheophyta</taxon>
        <taxon>Spermatophyta</taxon>
        <taxon>Magnoliopsida</taxon>
        <taxon>eudicotyledons</taxon>
        <taxon>Gunneridae</taxon>
        <taxon>Pentapetalae</taxon>
        <taxon>Caryophyllales</taxon>
        <taxon>Cactineae</taxon>
        <taxon>Cactaceae</taxon>
        <taxon>Cactoideae</taxon>
        <taxon>Echinocereeae</taxon>
        <taxon>Carnegiea</taxon>
    </lineage>
</organism>
<evidence type="ECO:0000256" key="6">
    <source>
        <dbReference type="ARBA" id="ARBA00022729"/>
    </source>
</evidence>
<evidence type="ECO:0000256" key="11">
    <source>
        <dbReference type="ARBA" id="ARBA00023136"/>
    </source>
</evidence>
<dbReference type="GO" id="GO:0005789">
    <property type="term" value="C:endoplasmic reticulum membrane"/>
    <property type="evidence" value="ECO:0007669"/>
    <property type="project" value="UniProtKB-SubCell"/>
</dbReference>
<dbReference type="InterPro" id="IPR037192">
    <property type="entry name" value="ERO1-like_sf"/>
</dbReference>
<name>A0A9Q1KH67_9CARY</name>
<dbReference type="GO" id="GO:0034975">
    <property type="term" value="P:protein folding in endoplasmic reticulum"/>
    <property type="evidence" value="ECO:0007669"/>
    <property type="project" value="InterPro"/>
</dbReference>
<proteinExistence type="inferred from homology"/>
<evidence type="ECO:0000256" key="9">
    <source>
        <dbReference type="ARBA" id="ARBA00022982"/>
    </source>
</evidence>
<evidence type="ECO:0000313" key="15">
    <source>
        <dbReference type="EMBL" id="KAJ8443419.1"/>
    </source>
</evidence>
<keyword evidence="10" id="KW-0560">Oxidoreductase</keyword>
<keyword evidence="7" id="KW-0256">Endoplasmic reticulum</keyword>
<evidence type="ECO:0000256" key="8">
    <source>
        <dbReference type="ARBA" id="ARBA00022827"/>
    </source>
</evidence>
<dbReference type="GO" id="GO:0015035">
    <property type="term" value="F:protein-disulfide reductase activity"/>
    <property type="evidence" value="ECO:0007669"/>
    <property type="project" value="InterPro"/>
</dbReference>
<evidence type="ECO:0000313" key="16">
    <source>
        <dbReference type="Proteomes" id="UP001153076"/>
    </source>
</evidence>
<dbReference type="OrthoDB" id="269384at2759"/>
<protein>
    <submittedName>
        <fullName evidence="15">Uncharacterized protein</fullName>
    </submittedName>
</protein>
<dbReference type="EMBL" id="JAKOGI010000119">
    <property type="protein sequence ID" value="KAJ8443419.1"/>
    <property type="molecule type" value="Genomic_DNA"/>
</dbReference>
<gene>
    <name evidence="15" type="ORF">Cgig2_024196</name>
</gene>
<dbReference type="GO" id="GO:0071949">
    <property type="term" value="F:FAD binding"/>
    <property type="evidence" value="ECO:0007669"/>
    <property type="project" value="InterPro"/>
</dbReference>
<keyword evidence="13" id="KW-0325">Glycoprotein</keyword>